<comment type="caution">
    <text evidence="1">The sequence shown here is derived from an EMBL/GenBank/DDBJ whole genome shotgun (WGS) entry which is preliminary data.</text>
</comment>
<reference evidence="1" key="1">
    <citation type="submission" date="2018-01" db="EMBL/GenBank/DDBJ databases">
        <authorList>
            <person name="Krukenberg V."/>
        </authorList>
    </citation>
    <scope>NUCLEOTIDE SEQUENCE</scope>
    <source>
        <strain evidence="1">E20ANME2</strain>
    </source>
</reference>
<organism evidence="1 2">
    <name type="scientific">Candidatus Methanogaster sp</name>
    <dbReference type="NCBI Taxonomy" id="3386292"/>
    <lineage>
        <taxon>Archaea</taxon>
        <taxon>Methanobacteriati</taxon>
        <taxon>Methanobacteriota</taxon>
        <taxon>Stenosarchaea group</taxon>
        <taxon>Methanomicrobia</taxon>
        <taxon>Methanosarcinales</taxon>
        <taxon>ANME-2 cluster</taxon>
        <taxon>Candidatus Methanogasteraceae</taxon>
        <taxon>Candidatus Methanogaster</taxon>
    </lineage>
</organism>
<evidence type="ECO:0000313" key="1">
    <source>
        <dbReference type="EMBL" id="PXF58802.1"/>
    </source>
</evidence>
<dbReference type="Proteomes" id="UP000248329">
    <property type="component" value="Unassembled WGS sequence"/>
</dbReference>
<name>A0AC61L0C1_9EURY</name>
<gene>
    <name evidence="1" type="ORF">C4B59_12660</name>
</gene>
<proteinExistence type="predicted"/>
<evidence type="ECO:0000313" key="2">
    <source>
        <dbReference type="Proteomes" id="UP000248329"/>
    </source>
</evidence>
<dbReference type="EMBL" id="PQXF01000032">
    <property type="protein sequence ID" value="PXF58802.1"/>
    <property type="molecule type" value="Genomic_DNA"/>
</dbReference>
<protein>
    <submittedName>
        <fullName evidence="1">Uncharacterized protein</fullName>
    </submittedName>
</protein>
<sequence length="818" mass="90779">MEQIDMVDFFISYTNADRAWAEWIAWELEEKGYTTVLQAWDFRPGSNFVLEMQKATENASRTIAVLSPDYLNAVYTKPEWAAAFVQDPTGENGTLLHVCVRPCELRGMLTSIIHIKLTGLDEAEAKSALLDGVERGRIKPSTKPGFPGSAQRQITEQPRFPGALPSIWNIPHQRNPNFTGRVQLMSDMQKALASGPTALTQVIHGLGGVGKTQLALEYAYRNMDKYNIIWWIRSEDSATLASDYAILAQELDLPDKGAADQNLITEAVKRCLEQQQNWLLVFDNADNPARINEYIPRGGLGHVLVTSRNPNWRGTASPLSIKELEREESVDFLVKRTGKIDTEAADALADALGDLPLALEQAGAYIEAAGISLSSYLDLFNTHRTKLLDHSYPPTDPRCKISTTWNISIDEVRKTCQAGVDLLNLCAFLAPDDIYEELIRDGAKHLPDSLSAAVTDPLIFTDAVKSLRRYSLVEFSGSAISVHRMVQAVVRDQLTTDRERWAEAAVRLVDDAFPFDSGDVQNWSLCSRLLPHALAAAEYAEASDVAASATARLSNRTGVYLYKRGWFAEAKETLERAHGIGKRVLGSEHPDTLSSMNNLALTLSDQGDLDGARQIQEEELEVRRRVLGSEHPSTLTSMNNLALTLYGQGDLDGARQIQEEVLEICRRVLGSEHPDTLTSMNNLALTLYGQGDLDGARQIQEEVLEVRRRVLGSEHPDTLTSMNNLATTLYGQGDLDGARQIQEEVLEIRRQILGEEHPDTSVSALNLLTTLVDIDDLIRARTVLENDLIWLLDRDPASLGADQRRIREMVSQITGQAE</sequence>
<accession>A0AC61L0C1</accession>